<dbReference type="SUPFAM" id="SSF56214">
    <property type="entry name" value="4'-phosphopantetheinyl transferase"/>
    <property type="match status" value="1"/>
</dbReference>
<feature type="domain" description="4'-phosphopantetheinyl transferase N-terminal" evidence="3">
    <location>
        <begin position="40"/>
        <end position="106"/>
    </location>
</feature>
<dbReference type="PANTHER" id="PTHR38096:SF1">
    <property type="entry name" value="ENTEROBACTIN SYNTHASE COMPONENT D"/>
    <property type="match status" value="1"/>
</dbReference>
<dbReference type="PRINTS" id="PR01399">
    <property type="entry name" value="ENTSNTHTASED"/>
</dbReference>
<evidence type="ECO:0000313" key="4">
    <source>
        <dbReference type="EMBL" id="GAA3041447.1"/>
    </source>
</evidence>
<dbReference type="Pfam" id="PF01648">
    <property type="entry name" value="ACPS"/>
    <property type="match status" value="1"/>
</dbReference>
<name>A0ABP6LGP5_9ACTN</name>
<dbReference type="InterPro" id="IPR037143">
    <property type="entry name" value="4-PPantetheinyl_Trfase_dom_sf"/>
</dbReference>
<feature type="domain" description="4'-phosphopantetheinyl transferase" evidence="2">
    <location>
        <begin position="113"/>
        <end position="187"/>
    </location>
</feature>
<proteinExistence type="predicted"/>
<dbReference type="EMBL" id="BAAAVS010000026">
    <property type="protein sequence ID" value="GAA3041447.1"/>
    <property type="molecule type" value="Genomic_DNA"/>
</dbReference>
<organism evidence="4 5">
    <name type="scientific">Gordonia defluvii</name>
    <dbReference type="NCBI Taxonomy" id="283718"/>
    <lineage>
        <taxon>Bacteria</taxon>
        <taxon>Bacillati</taxon>
        <taxon>Actinomycetota</taxon>
        <taxon>Actinomycetes</taxon>
        <taxon>Mycobacteriales</taxon>
        <taxon>Gordoniaceae</taxon>
        <taxon>Gordonia</taxon>
    </lineage>
</organism>
<dbReference type="PANTHER" id="PTHR38096">
    <property type="entry name" value="ENTEROBACTIN SYNTHASE COMPONENT D"/>
    <property type="match status" value="1"/>
</dbReference>
<accession>A0ABP6LGP5</accession>
<protein>
    <submittedName>
        <fullName evidence="4">4'-phosphopantetheinyl transferase</fullName>
    </submittedName>
</protein>
<keyword evidence="1 4" id="KW-0808">Transferase</keyword>
<dbReference type="InterPro" id="IPR003542">
    <property type="entry name" value="Enbac_synth_compD-like"/>
</dbReference>
<evidence type="ECO:0000256" key="1">
    <source>
        <dbReference type="ARBA" id="ARBA00022679"/>
    </source>
</evidence>
<gene>
    <name evidence="4" type="primary">pptT</name>
    <name evidence="4" type="ORF">GCM10010528_22200</name>
</gene>
<dbReference type="Proteomes" id="UP001501035">
    <property type="component" value="Unassembled WGS sequence"/>
</dbReference>
<reference evidence="5" key="1">
    <citation type="journal article" date="2019" name="Int. J. Syst. Evol. Microbiol.">
        <title>The Global Catalogue of Microorganisms (GCM) 10K type strain sequencing project: providing services to taxonomists for standard genome sequencing and annotation.</title>
        <authorList>
            <consortium name="The Broad Institute Genomics Platform"/>
            <consortium name="The Broad Institute Genome Sequencing Center for Infectious Disease"/>
            <person name="Wu L."/>
            <person name="Ma J."/>
        </authorList>
    </citation>
    <scope>NUCLEOTIDE SEQUENCE [LARGE SCALE GENOMIC DNA]</scope>
    <source>
        <strain evidence="5">JCM 14234</strain>
    </source>
</reference>
<keyword evidence="5" id="KW-1185">Reference proteome</keyword>
<evidence type="ECO:0000259" key="3">
    <source>
        <dbReference type="Pfam" id="PF17837"/>
    </source>
</evidence>
<dbReference type="Pfam" id="PF17837">
    <property type="entry name" value="4PPT_N"/>
    <property type="match status" value="1"/>
</dbReference>
<dbReference type="GO" id="GO:0016740">
    <property type="term" value="F:transferase activity"/>
    <property type="evidence" value="ECO:0007669"/>
    <property type="project" value="UniProtKB-KW"/>
</dbReference>
<comment type="caution">
    <text evidence="4">The sequence shown here is derived from an EMBL/GenBank/DDBJ whole genome shotgun (WGS) entry which is preliminary data.</text>
</comment>
<dbReference type="Gene3D" id="3.90.470.20">
    <property type="entry name" value="4'-phosphopantetheinyl transferase domain"/>
    <property type="match status" value="1"/>
</dbReference>
<sequence>MTEPVPGISTTTMIAPLLPGGVAAAESFGDPDGLVPLPAEESIIARAVAKRRKEFITARACARVALGELGIDPAPIMRGEKDMPLWPDGVVGSITHTAGYRAAIVAYGMAIRSLGIDAEPHEPLPDGVLDLTSIEAERDVLATRPAGLHWDRLLFCAKETTYKAWFPLTRRWLGFEDAHITFDQTGDVADGGAHGTFVSRILIDPAAADGGAPLLELPGRWLVARGFITTTIALR</sequence>
<dbReference type="InterPro" id="IPR008278">
    <property type="entry name" value="4-PPantetheinyl_Trfase_dom"/>
</dbReference>
<evidence type="ECO:0000313" key="5">
    <source>
        <dbReference type="Proteomes" id="UP001501035"/>
    </source>
</evidence>
<evidence type="ECO:0000259" key="2">
    <source>
        <dbReference type="Pfam" id="PF01648"/>
    </source>
</evidence>
<dbReference type="InterPro" id="IPR041354">
    <property type="entry name" value="4PPT_N"/>
</dbReference>